<keyword evidence="1" id="KW-1133">Transmembrane helix</keyword>
<accession>A0ABT8KIJ2</accession>
<comment type="caution">
    <text evidence="2">The sequence shown here is derived from an EMBL/GenBank/DDBJ whole genome shotgun (WGS) entry which is preliminary data.</text>
</comment>
<reference evidence="2" key="1">
    <citation type="submission" date="2023-06" db="EMBL/GenBank/DDBJ databases">
        <title>Genomic of Parafulvivirga corallium.</title>
        <authorList>
            <person name="Wang G."/>
        </authorList>
    </citation>
    <scope>NUCLEOTIDE SEQUENCE</scope>
    <source>
        <strain evidence="2">BMA10</strain>
    </source>
</reference>
<gene>
    <name evidence="2" type="ORF">QQ008_02725</name>
</gene>
<feature type="transmembrane region" description="Helical" evidence="1">
    <location>
        <begin position="13"/>
        <end position="33"/>
    </location>
</feature>
<organism evidence="2 3">
    <name type="scientific">Splendidivirga corallicola</name>
    <dbReference type="NCBI Taxonomy" id="3051826"/>
    <lineage>
        <taxon>Bacteria</taxon>
        <taxon>Pseudomonadati</taxon>
        <taxon>Bacteroidota</taxon>
        <taxon>Cytophagia</taxon>
        <taxon>Cytophagales</taxon>
        <taxon>Splendidivirgaceae</taxon>
        <taxon>Splendidivirga</taxon>
    </lineage>
</organism>
<sequence length="228" mass="26824">MRNWLQRFKQLNWLNYLIELIIVFLGISIAFYVNQKAAQRKSLEMEKFYLTNIMNDLVEDENETDFIIQLIDGEISGISKLLEKIGNEDKNLMDSIVFPTMKLSYTSNYHPEVSTFEALIQGGEALKISNLKLRERLSGYYAYYATLVDRHNDFKEVKKNKLFPFLTQHYNMSMKKVINEQSFHSDQLQNILFELLKYAHAKKNSYQKVLQNSKDLQTIVEAELNARN</sequence>
<dbReference type="RefSeq" id="WP_346750274.1">
    <property type="nucleotide sequence ID" value="NZ_JAUJEA010000001.1"/>
</dbReference>
<protein>
    <submittedName>
        <fullName evidence="2">Uncharacterized protein</fullName>
    </submittedName>
</protein>
<evidence type="ECO:0000256" key="1">
    <source>
        <dbReference type="SAM" id="Phobius"/>
    </source>
</evidence>
<keyword evidence="1" id="KW-0472">Membrane</keyword>
<dbReference type="Proteomes" id="UP001172082">
    <property type="component" value="Unassembled WGS sequence"/>
</dbReference>
<evidence type="ECO:0000313" key="3">
    <source>
        <dbReference type="Proteomes" id="UP001172082"/>
    </source>
</evidence>
<keyword evidence="3" id="KW-1185">Reference proteome</keyword>
<evidence type="ECO:0000313" key="2">
    <source>
        <dbReference type="EMBL" id="MDN5200248.1"/>
    </source>
</evidence>
<name>A0ABT8KIJ2_9BACT</name>
<dbReference type="EMBL" id="JAUJEA010000001">
    <property type="protein sequence ID" value="MDN5200248.1"/>
    <property type="molecule type" value="Genomic_DNA"/>
</dbReference>
<proteinExistence type="predicted"/>
<keyword evidence="1" id="KW-0812">Transmembrane</keyword>